<dbReference type="Proteomes" id="UP000218811">
    <property type="component" value="Unassembled WGS sequence"/>
</dbReference>
<dbReference type="PANTHER" id="PTHR28657:SF5">
    <property type="entry name" value="INDOLEAMINE 2,3-DIOXYGENASE"/>
    <property type="match status" value="1"/>
</dbReference>
<sequence>MVRPVRFSPRDYDVDPRTGFFPSEPLPRLPEPYEAWEDTFEAARSVVTLRTDESEDAVRKRAQGERWRESVRRMAVQTTGKLRGDIRWLQRAHMVLASIMHFYVHSLPATEPNVIPKAVAIPLVDVSKALAMAPVLTFADTVLWNWEFIDPTKPLSVDNMRYVNNFSGTEAENNFYLSSAAVELKGVEMLEIFERFMNLRHVTEARLVEIIGGDLTRLSKTVGELTKILNSMKESVDPPTFYFSVRPWWAGSTSDPSRPWVMEGVSGSSAMDLGGASAGQSSVMHALDIFLDIDHKLQTKRVPAPTPNNRQADRGFMERMRRYMPGLHREYLEHLRSVREVVSQHPSLKGPYNDAVMALKCLRDDHIKIVALYVVTKSNATPPPQFRKLSEGDVARPAGPARGTGGSEVSTLLKAGRDATQRALLKEN</sequence>
<evidence type="ECO:0000256" key="5">
    <source>
        <dbReference type="SAM" id="MobiDB-lite"/>
    </source>
</evidence>
<dbReference type="GO" id="GO:0034354">
    <property type="term" value="P:'de novo' NAD+ biosynthetic process from L-tryptophan"/>
    <property type="evidence" value="ECO:0007669"/>
    <property type="project" value="TreeGrafter"/>
</dbReference>
<dbReference type="GO" id="GO:0046872">
    <property type="term" value="F:metal ion binding"/>
    <property type="evidence" value="ECO:0007669"/>
    <property type="project" value="UniProtKB-KW"/>
</dbReference>
<keyword evidence="7" id="KW-1185">Reference proteome</keyword>
<keyword evidence="3 4" id="KW-0408">Iron</keyword>
<evidence type="ECO:0000256" key="3">
    <source>
        <dbReference type="ARBA" id="ARBA00023004"/>
    </source>
</evidence>
<gene>
    <name evidence="6" type="ORF">WOLCODRAFT_22782</name>
</gene>
<dbReference type="InterPro" id="IPR037217">
    <property type="entry name" value="Trp/Indoleamine_2_3_dOase-like"/>
</dbReference>
<reference evidence="6 7" key="1">
    <citation type="journal article" date="2012" name="Science">
        <title>The Paleozoic origin of enzymatic lignin decomposition reconstructed from 31 fungal genomes.</title>
        <authorList>
            <person name="Floudas D."/>
            <person name="Binder M."/>
            <person name="Riley R."/>
            <person name="Barry K."/>
            <person name="Blanchette R.A."/>
            <person name="Henrissat B."/>
            <person name="Martinez A.T."/>
            <person name="Otillar R."/>
            <person name="Spatafora J.W."/>
            <person name="Yadav J.S."/>
            <person name="Aerts A."/>
            <person name="Benoit I."/>
            <person name="Boyd A."/>
            <person name="Carlson A."/>
            <person name="Copeland A."/>
            <person name="Coutinho P.M."/>
            <person name="de Vries R.P."/>
            <person name="Ferreira P."/>
            <person name="Findley K."/>
            <person name="Foster B."/>
            <person name="Gaskell J."/>
            <person name="Glotzer D."/>
            <person name="Gorecki P."/>
            <person name="Heitman J."/>
            <person name="Hesse C."/>
            <person name="Hori C."/>
            <person name="Igarashi K."/>
            <person name="Jurgens J.A."/>
            <person name="Kallen N."/>
            <person name="Kersten P."/>
            <person name="Kohler A."/>
            <person name="Kuees U."/>
            <person name="Kumar T.K.A."/>
            <person name="Kuo A."/>
            <person name="LaButti K."/>
            <person name="Larrondo L.F."/>
            <person name="Lindquist E."/>
            <person name="Ling A."/>
            <person name="Lombard V."/>
            <person name="Lucas S."/>
            <person name="Lundell T."/>
            <person name="Martin R."/>
            <person name="McLaughlin D.J."/>
            <person name="Morgenstern I."/>
            <person name="Morin E."/>
            <person name="Murat C."/>
            <person name="Nagy L.G."/>
            <person name="Nolan M."/>
            <person name="Ohm R.A."/>
            <person name="Patyshakuliyeva A."/>
            <person name="Rokas A."/>
            <person name="Ruiz-Duenas F.J."/>
            <person name="Sabat G."/>
            <person name="Salamov A."/>
            <person name="Samejima M."/>
            <person name="Schmutz J."/>
            <person name="Slot J.C."/>
            <person name="St John F."/>
            <person name="Stenlid J."/>
            <person name="Sun H."/>
            <person name="Sun S."/>
            <person name="Syed K."/>
            <person name="Tsang A."/>
            <person name="Wiebenga A."/>
            <person name="Young D."/>
            <person name="Pisabarro A."/>
            <person name="Eastwood D.C."/>
            <person name="Martin F."/>
            <person name="Cullen D."/>
            <person name="Grigoriev I.V."/>
            <person name="Hibbett D.S."/>
        </authorList>
    </citation>
    <scope>NUCLEOTIDE SEQUENCE [LARGE SCALE GENOMIC DNA]</scope>
    <source>
        <strain evidence="6 7">MD-104</strain>
    </source>
</reference>
<accession>A0A2H3JIY8</accession>
<feature type="region of interest" description="Disordered" evidence="5">
    <location>
        <begin position="381"/>
        <end position="413"/>
    </location>
</feature>
<dbReference type="Gene3D" id="1.20.58.480">
    <property type="match status" value="1"/>
</dbReference>
<name>A0A2H3JIY8_WOLCO</name>
<dbReference type="GO" id="GO:0005737">
    <property type="term" value="C:cytoplasm"/>
    <property type="evidence" value="ECO:0007669"/>
    <property type="project" value="TreeGrafter"/>
</dbReference>
<dbReference type="AlphaFoldDB" id="A0A2H3JIY8"/>
<keyword evidence="6" id="KW-0223">Dioxygenase</keyword>
<dbReference type="GO" id="GO:0019441">
    <property type="term" value="P:L-tryptophan catabolic process to kynurenine"/>
    <property type="evidence" value="ECO:0007669"/>
    <property type="project" value="InterPro"/>
</dbReference>
<evidence type="ECO:0000256" key="1">
    <source>
        <dbReference type="ARBA" id="ARBA00007119"/>
    </source>
</evidence>
<keyword evidence="4" id="KW-0349">Heme</keyword>
<dbReference type="SUPFAM" id="SSF140959">
    <property type="entry name" value="Indolic compounds 2,3-dioxygenase-like"/>
    <property type="match status" value="1"/>
</dbReference>
<dbReference type="GO" id="GO:0020037">
    <property type="term" value="F:heme binding"/>
    <property type="evidence" value="ECO:0007669"/>
    <property type="project" value="InterPro"/>
</dbReference>
<protein>
    <submittedName>
        <fullName evidence="6">Indoleamine 2,3-dioxygenase</fullName>
    </submittedName>
</protein>
<dbReference type="InterPro" id="IPR000898">
    <property type="entry name" value="Indolamine_dOase"/>
</dbReference>
<evidence type="ECO:0000313" key="7">
    <source>
        <dbReference type="Proteomes" id="UP000218811"/>
    </source>
</evidence>
<evidence type="ECO:0000256" key="4">
    <source>
        <dbReference type="PIRSR" id="PIRSR600898-1"/>
    </source>
</evidence>
<organism evidence="6 7">
    <name type="scientific">Wolfiporia cocos (strain MD-104)</name>
    <name type="common">Brown rot fungus</name>
    <dbReference type="NCBI Taxonomy" id="742152"/>
    <lineage>
        <taxon>Eukaryota</taxon>
        <taxon>Fungi</taxon>
        <taxon>Dikarya</taxon>
        <taxon>Basidiomycota</taxon>
        <taxon>Agaricomycotina</taxon>
        <taxon>Agaricomycetes</taxon>
        <taxon>Polyporales</taxon>
        <taxon>Phaeolaceae</taxon>
        <taxon>Wolfiporia</taxon>
    </lineage>
</organism>
<dbReference type="EMBL" id="KB467942">
    <property type="protein sequence ID" value="PCH37708.1"/>
    <property type="molecule type" value="Genomic_DNA"/>
</dbReference>
<keyword evidence="2 4" id="KW-0479">Metal-binding</keyword>
<evidence type="ECO:0000256" key="2">
    <source>
        <dbReference type="ARBA" id="ARBA00022723"/>
    </source>
</evidence>
<dbReference type="OrthoDB" id="540174at2759"/>
<comment type="similarity">
    <text evidence="1">Belongs to the indoleamine 2,3-dioxygenase family.</text>
</comment>
<dbReference type="GO" id="GO:0033754">
    <property type="term" value="F:indoleamine 2,3-dioxygenase activity"/>
    <property type="evidence" value="ECO:0007669"/>
    <property type="project" value="TreeGrafter"/>
</dbReference>
<dbReference type="STRING" id="742152.A0A2H3JIY8"/>
<proteinExistence type="inferred from homology"/>
<dbReference type="OMA" id="SNKIMEP"/>
<keyword evidence="6" id="KW-0560">Oxidoreductase</keyword>
<dbReference type="Pfam" id="PF01231">
    <property type="entry name" value="IDO"/>
    <property type="match status" value="1"/>
</dbReference>
<evidence type="ECO:0000313" key="6">
    <source>
        <dbReference type="EMBL" id="PCH37708.1"/>
    </source>
</evidence>
<dbReference type="PANTHER" id="PTHR28657">
    <property type="entry name" value="INDOLEAMINE 2,3-DIOXYGENASE"/>
    <property type="match status" value="1"/>
</dbReference>
<feature type="binding site" description="proximal binding residue" evidence="4">
    <location>
        <position position="366"/>
    </location>
    <ligand>
        <name>heme b</name>
        <dbReference type="ChEBI" id="CHEBI:60344"/>
    </ligand>
    <ligandPart>
        <name>Fe</name>
        <dbReference type="ChEBI" id="CHEBI:18248"/>
    </ligandPart>
</feature>